<keyword evidence="4" id="KW-1185">Reference proteome</keyword>
<dbReference type="Proteomes" id="UP001063166">
    <property type="component" value="Unassembled WGS sequence"/>
</dbReference>
<feature type="domain" description="Protein kinase" evidence="2">
    <location>
        <begin position="533"/>
        <end position="786"/>
    </location>
</feature>
<feature type="compositionally biased region" description="Basic and acidic residues" evidence="1">
    <location>
        <begin position="330"/>
        <end position="344"/>
    </location>
</feature>
<name>A0A9P3PF92_LYOSH</name>
<dbReference type="Pfam" id="PF00069">
    <property type="entry name" value="Pkinase"/>
    <property type="match status" value="1"/>
</dbReference>
<feature type="compositionally biased region" description="Polar residues" evidence="1">
    <location>
        <begin position="310"/>
        <end position="329"/>
    </location>
</feature>
<dbReference type="GO" id="GO:0005524">
    <property type="term" value="F:ATP binding"/>
    <property type="evidence" value="ECO:0007669"/>
    <property type="project" value="InterPro"/>
</dbReference>
<gene>
    <name evidence="3" type="ORF">LshimejAT787_0112800</name>
</gene>
<evidence type="ECO:0000313" key="4">
    <source>
        <dbReference type="Proteomes" id="UP001063166"/>
    </source>
</evidence>
<feature type="region of interest" description="Disordered" evidence="1">
    <location>
        <begin position="1"/>
        <end position="21"/>
    </location>
</feature>
<protein>
    <recommendedName>
        <fullName evidence="2">Protein kinase domain-containing protein</fullName>
    </recommendedName>
</protein>
<organism evidence="3 4">
    <name type="scientific">Lyophyllum shimeji</name>
    <name type="common">Hon-shimeji</name>
    <name type="synonym">Tricholoma shimeji</name>
    <dbReference type="NCBI Taxonomy" id="47721"/>
    <lineage>
        <taxon>Eukaryota</taxon>
        <taxon>Fungi</taxon>
        <taxon>Dikarya</taxon>
        <taxon>Basidiomycota</taxon>
        <taxon>Agaricomycotina</taxon>
        <taxon>Agaricomycetes</taxon>
        <taxon>Agaricomycetidae</taxon>
        <taxon>Agaricales</taxon>
        <taxon>Tricholomatineae</taxon>
        <taxon>Lyophyllaceae</taxon>
        <taxon>Lyophyllum</taxon>
    </lineage>
</organism>
<dbReference type="PROSITE" id="PS50011">
    <property type="entry name" value="PROTEIN_KINASE_DOM"/>
    <property type="match status" value="1"/>
</dbReference>
<feature type="region of interest" description="Disordered" evidence="1">
    <location>
        <begin position="308"/>
        <end position="344"/>
    </location>
</feature>
<evidence type="ECO:0000256" key="1">
    <source>
        <dbReference type="SAM" id="MobiDB-lite"/>
    </source>
</evidence>
<dbReference type="InterPro" id="IPR011009">
    <property type="entry name" value="Kinase-like_dom_sf"/>
</dbReference>
<evidence type="ECO:0000259" key="2">
    <source>
        <dbReference type="PROSITE" id="PS50011"/>
    </source>
</evidence>
<dbReference type="EMBL" id="BRPK01000001">
    <property type="protein sequence ID" value="GLB34396.1"/>
    <property type="molecule type" value="Genomic_DNA"/>
</dbReference>
<dbReference type="Gene3D" id="1.10.510.10">
    <property type="entry name" value="Transferase(Phosphotransferase) domain 1"/>
    <property type="match status" value="1"/>
</dbReference>
<dbReference type="GO" id="GO:0004672">
    <property type="term" value="F:protein kinase activity"/>
    <property type="evidence" value="ECO:0007669"/>
    <property type="project" value="InterPro"/>
</dbReference>
<dbReference type="InterPro" id="IPR000719">
    <property type="entry name" value="Prot_kinase_dom"/>
</dbReference>
<comment type="caution">
    <text evidence="3">The sequence shown here is derived from an EMBL/GenBank/DDBJ whole genome shotgun (WGS) entry which is preliminary data.</text>
</comment>
<evidence type="ECO:0000313" key="3">
    <source>
        <dbReference type="EMBL" id="GLB34396.1"/>
    </source>
</evidence>
<reference evidence="3" key="1">
    <citation type="submission" date="2022-07" db="EMBL/GenBank/DDBJ databases">
        <title>The genome of Lyophyllum shimeji provides insight into the initial evolution of ectomycorrhizal fungal genome.</title>
        <authorList>
            <person name="Kobayashi Y."/>
            <person name="Shibata T."/>
            <person name="Hirakawa H."/>
            <person name="Shigenobu S."/>
            <person name="Nishiyama T."/>
            <person name="Yamada A."/>
            <person name="Hasebe M."/>
            <person name="Kawaguchi M."/>
        </authorList>
    </citation>
    <scope>NUCLEOTIDE SEQUENCE</scope>
    <source>
        <strain evidence="3">AT787</strain>
    </source>
</reference>
<sequence>MSTENSSGIQTRAQKQAAEANLEQSVPAQEDLVSVNWFFFDREHETAPLVIRIPRLLFNGISQECRVLFKKALLHDVEFMAEPGSIRLYKPREPLLTDTAAEDGWPATISDFKSAFQVVPAPRSLAASLARLEDDDMIHLIVTAKGSYIPEQSVPAQSKKFSIWYRFFDIPKRQPDSVEIETNASITKLRDAIAARGLPDPRNPKEMLTHCYIEIWELDRRFELLAFDDVGWQHALAESGGDPEKIAVQVGTEGVDALRFKKNDAGEPFLTVIVSSVFRSSQAAAQAEAEEGVGRLATLYPRRYERLVNHQRSPSAKTPSAAANSASYRETQKDEFPIYDGRRPLDLGKNSSTTAMPPSLYHPVFQNWSSRASDQSFTPPRHVVASTAELMRRASILYTTEDDRKRALRGPLQNALLSEIKTVVNSDQMTLDYRISVQLTRGSIVRDVPVLIIEEKHEGTEATVDVTTQAAFSMVRAWSDPDLEEFRNLACCPTVLLGFSGCHLVISSAVLTDKCIVERLAMMWVGHSTTHDQNRTEDIARALYSLSLAFRELQQWYEAVIAAQRPLYNPNKPNHLRFFPHAHQYPLSGEDFTGDIVEFEYLYPLQKSSICVTFLARTKTDPGQESEQIVVKFVQRYCPDLHRLLATQRMAPALRYCGKIDESTPCRNWKMVVMDYFDGRPSYVDDAHLSRDVHEAVVKAVDLAHQEDFVFGDLRPPNVLINSEGDIKLIDFDWAGKEGEERDSAFQGGTHSEIMGSYTSWLASTEQAIKAASLMVLGLFCWYSNA</sequence>
<dbReference type="AlphaFoldDB" id="A0A9P3PF92"/>
<accession>A0A9P3PF92</accession>
<feature type="compositionally biased region" description="Polar residues" evidence="1">
    <location>
        <begin position="1"/>
        <end position="14"/>
    </location>
</feature>
<dbReference type="OrthoDB" id="4062651at2759"/>
<dbReference type="SUPFAM" id="SSF56112">
    <property type="entry name" value="Protein kinase-like (PK-like)"/>
    <property type="match status" value="1"/>
</dbReference>
<proteinExistence type="predicted"/>